<evidence type="ECO:0000313" key="2">
    <source>
        <dbReference type="Proteomes" id="UP000235861"/>
    </source>
</evidence>
<gene>
    <name evidence="1" type="ORF">CUC53_08915</name>
</gene>
<sequence length="148" mass="16491">MNTRNTVALNELPSADHFWHWSGKIYGERSQDWLTVQTLGGNVNLALLLHWLDRHGIAGELTALASALADTAPLLQPLRQLRQQLKSAGDTQAYQACLSQELLLERQQQAALLHALQHLPLFHGHGHHLSTYLSRLGAQQGPLRDLIC</sequence>
<dbReference type="AlphaFoldDB" id="A0A2H9U531"/>
<dbReference type="EMBL" id="PGGC01000079">
    <property type="protein sequence ID" value="PJG59099.1"/>
    <property type="molecule type" value="Genomic_DNA"/>
</dbReference>
<dbReference type="InterPro" id="IPR012659">
    <property type="entry name" value="CHP02444"/>
</dbReference>
<accession>A0A2H9U531</accession>
<dbReference type="Pfam" id="PF09523">
    <property type="entry name" value="DUF2390"/>
    <property type="match status" value="1"/>
</dbReference>
<dbReference type="Proteomes" id="UP000235861">
    <property type="component" value="Unassembled WGS sequence"/>
</dbReference>
<comment type="caution">
    <text evidence="1">The sequence shown here is derived from an EMBL/GenBank/DDBJ whole genome shotgun (WGS) entry which is preliminary data.</text>
</comment>
<dbReference type="OrthoDB" id="5592058at2"/>
<reference evidence="1 2" key="1">
    <citation type="submission" date="2017-11" db="EMBL/GenBank/DDBJ databases">
        <title>Draft genome sequence of environmental isolate Aeromonas cavernicola sp. nov. MDC 2508.</title>
        <authorList>
            <person name="Colston S.M."/>
            <person name="Navarro A."/>
            <person name="Martinez-Murcia A.J."/>
            <person name="Graf J."/>
        </authorList>
    </citation>
    <scope>NUCLEOTIDE SEQUENCE [LARGE SCALE GENOMIC DNA]</scope>
    <source>
        <strain evidence="1 2">MDC 2508</strain>
    </source>
</reference>
<proteinExistence type="predicted"/>
<protein>
    <submittedName>
        <fullName evidence="1">DUF2390 domain-containing protein</fullName>
    </submittedName>
</protein>
<keyword evidence="2" id="KW-1185">Reference proteome</keyword>
<name>A0A2H9U531_9GAMM</name>
<dbReference type="RefSeq" id="WP_100293825.1">
    <property type="nucleotide sequence ID" value="NZ_PGGC01000079.1"/>
</dbReference>
<evidence type="ECO:0000313" key="1">
    <source>
        <dbReference type="EMBL" id="PJG59099.1"/>
    </source>
</evidence>
<organism evidence="1 2">
    <name type="scientific">Aeromonas cavernicola</name>
    <dbReference type="NCBI Taxonomy" id="1006623"/>
    <lineage>
        <taxon>Bacteria</taxon>
        <taxon>Pseudomonadati</taxon>
        <taxon>Pseudomonadota</taxon>
        <taxon>Gammaproteobacteria</taxon>
        <taxon>Aeromonadales</taxon>
        <taxon>Aeromonadaceae</taxon>
        <taxon>Aeromonas</taxon>
    </lineage>
</organism>